<dbReference type="RefSeq" id="WP_161767011.1">
    <property type="nucleotide sequence ID" value="NZ_JAAATW010000002.1"/>
</dbReference>
<dbReference type="EMBL" id="JAAATW010000002">
    <property type="protein sequence ID" value="NBE08016.1"/>
    <property type="molecule type" value="Genomic_DNA"/>
</dbReference>
<evidence type="ECO:0000259" key="3">
    <source>
        <dbReference type="PROSITE" id="PS51186"/>
    </source>
</evidence>
<evidence type="ECO:0000313" key="4">
    <source>
        <dbReference type="EMBL" id="NBE08016.1"/>
    </source>
</evidence>
<dbReference type="Gene3D" id="3.40.630.30">
    <property type="match status" value="1"/>
</dbReference>
<dbReference type="PROSITE" id="PS51186">
    <property type="entry name" value="GNAT"/>
    <property type="match status" value="1"/>
</dbReference>
<feature type="domain" description="N-acetyltransferase" evidence="3">
    <location>
        <begin position="5"/>
        <end position="191"/>
    </location>
</feature>
<evidence type="ECO:0000256" key="1">
    <source>
        <dbReference type="ARBA" id="ARBA00022679"/>
    </source>
</evidence>
<gene>
    <name evidence="4" type="ORF">GU920_10750</name>
</gene>
<keyword evidence="5" id="KW-1185">Reference proteome</keyword>
<keyword evidence="1" id="KW-0808">Transferase</keyword>
<dbReference type="PANTHER" id="PTHR43877:SF1">
    <property type="entry name" value="ACETYLTRANSFERASE"/>
    <property type="match status" value="1"/>
</dbReference>
<dbReference type="InterPro" id="IPR016181">
    <property type="entry name" value="Acyl_CoA_acyltransferase"/>
</dbReference>
<protein>
    <submittedName>
        <fullName evidence="4">GNAT family N-acetyltransferase</fullName>
    </submittedName>
</protein>
<evidence type="ECO:0000313" key="5">
    <source>
        <dbReference type="Proteomes" id="UP001517376"/>
    </source>
</evidence>
<proteinExistence type="predicted"/>
<name>A0ABW9Y651_9RHOB</name>
<sequence length="192" mass="20786">MDQSLTLRRARLSDLAAVDRLLQRSYPRLLGADYPPSTMVLALPIIARARPELLASGRYFVVEAEDGRILGAGGWSLGKPQPRAAAGVVVPSRPVAERDEAEPGWAAQVGMGHVRHVATDPDWLRGGVGRAIMGEVIVEALRAGVHWLDCLSTRTAVPFYAALGFRVLHEVEVPLGPGIQFPAVRMMRQIAP</sequence>
<dbReference type="InterPro" id="IPR050832">
    <property type="entry name" value="Bact_Acetyltransf"/>
</dbReference>
<keyword evidence="2" id="KW-0012">Acyltransferase</keyword>
<dbReference type="SUPFAM" id="SSF55729">
    <property type="entry name" value="Acyl-CoA N-acyltransferases (Nat)"/>
    <property type="match status" value="1"/>
</dbReference>
<organism evidence="4 5">
    <name type="scientific">Paragemmobacter ruber</name>
    <dbReference type="NCBI Taxonomy" id="1985673"/>
    <lineage>
        <taxon>Bacteria</taxon>
        <taxon>Pseudomonadati</taxon>
        <taxon>Pseudomonadota</taxon>
        <taxon>Alphaproteobacteria</taxon>
        <taxon>Rhodobacterales</taxon>
        <taxon>Paracoccaceae</taxon>
        <taxon>Paragemmobacter</taxon>
    </lineage>
</organism>
<dbReference type="Proteomes" id="UP001517376">
    <property type="component" value="Unassembled WGS sequence"/>
</dbReference>
<dbReference type="PANTHER" id="PTHR43877">
    <property type="entry name" value="AMINOALKYLPHOSPHONATE N-ACETYLTRANSFERASE-RELATED-RELATED"/>
    <property type="match status" value="1"/>
</dbReference>
<accession>A0ABW9Y651</accession>
<reference evidence="5" key="1">
    <citation type="submission" date="2020-01" db="EMBL/GenBank/DDBJ databases">
        <title>Sphingomonas sp. strain CSW-10.</title>
        <authorList>
            <person name="Chen W.-M."/>
        </authorList>
    </citation>
    <scope>NUCLEOTIDE SEQUENCE [LARGE SCALE GENOMIC DNA]</scope>
    <source>
        <strain evidence="5">CCP-1</strain>
    </source>
</reference>
<evidence type="ECO:0000256" key="2">
    <source>
        <dbReference type="ARBA" id="ARBA00023315"/>
    </source>
</evidence>
<comment type="caution">
    <text evidence="4">The sequence shown here is derived from an EMBL/GenBank/DDBJ whole genome shotgun (WGS) entry which is preliminary data.</text>
</comment>
<dbReference type="InterPro" id="IPR000182">
    <property type="entry name" value="GNAT_dom"/>
</dbReference>
<dbReference type="Pfam" id="PF13508">
    <property type="entry name" value="Acetyltransf_7"/>
    <property type="match status" value="1"/>
</dbReference>